<reference evidence="3 4" key="1">
    <citation type="submission" date="2024-03" db="EMBL/GenBank/DDBJ databases">
        <title>Community enrichment and isolation of bacterial strains for fucoidan degradation.</title>
        <authorList>
            <person name="Sichert A."/>
        </authorList>
    </citation>
    <scope>NUCLEOTIDE SEQUENCE [LARGE SCALE GENOMIC DNA]</scope>
    <source>
        <strain evidence="3 4">AS12</strain>
    </source>
</reference>
<dbReference type="Gene3D" id="2.40.160.20">
    <property type="match status" value="1"/>
</dbReference>
<dbReference type="Proteomes" id="UP001461163">
    <property type="component" value="Unassembled WGS sequence"/>
</dbReference>
<dbReference type="GO" id="GO:0016787">
    <property type="term" value="F:hydrolase activity"/>
    <property type="evidence" value="ECO:0007669"/>
    <property type="project" value="UniProtKB-KW"/>
</dbReference>
<feature type="chain" id="PRO_5046120666" description="Lipid A deacylase" evidence="2">
    <location>
        <begin position="23"/>
        <end position="180"/>
    </location>
</feature>
<evidence type="ECO:0000313" key="3">
    <source>
        <dbReference type="EMBL" id="MEM5498337.1"/>
    </source>
</evidence>
<dbReference type="PIRSF" id="PIRSF029681">
    <property type="entry name" value="PagL"/>
    <property type="match status" value="1"/>
</dbReference>
<name>A0ABU9SWT4_9ALTE</name>
<protein>
    <recommendedName>
        <fullName evidence="1">Lipid A deacylase</fullName>
        <ecNumber evidence="1">3.1.1.77</ecNumber>
    </recommendedName>
    <alternativeName>
        <fullName evidence="1">LPS 3-O-deacylase</fullName>
    </alternativeName>
    <alternativeName>
        <fullName evidence="1">Outer membrane enzyme</fullName>
    </alternativeName>
</protein>
<dbReference type="Pfam" id="PF09411">
    <property type="entry name" value="PagL"/>
    <property type="match status" value="1"/>
</dbReference>
<gene>
    <name evidence="3" type="ORF">WNY77_13085</name>
</gene>
<accession>A0ABU9SWT4</accession>
<keyword evidence="1" id="KW-0998">Cell outer membrane</keyword>
<organism evidence="3 4">
    <name type="scientific">Paraglaciecola mesophila</name>
    <dbReference type="NCBI Taxonomy" id="197222"/>
    <lineage>
        <taxon>Bacteria</taxon>
        <taxon>Pseudomonadati</taxon>
        <taxon>Pseudomonadota</taxon>
        <taxon>Gammaproteobacteria</taxon>
        <taxon>Alteromonadales</taxon>
        <taxon>Alteromonadaceae</taxon>
        <taxon>Paraglaciecola</taxon>
    </lineage>
</organism>
<comment type="subcellular location">
    <subcellularLocation>
        <location evidence="1">Cell outer membrane</location>
        <topology evidence="1">Multi-pass membrane protein</topology>
    </subcellularLocation>
</comment>
<keyword evidence="1" id="KW-0472">Membrane</keyword>
<proteinExistence type="inferred from homology"/>
<evidence type="ECO:0000313" key="4">
    <source>
        <dbReference type="Proteomes" id="UP001461163"/>
    </source>
</evidence>
<keyword evidence="4" id="KW-1185">Reference proteome</keyword>
<keyword evidence="1 3" id="KW-0378">Hydrolase</keyword>
<feature type="signal peptide" evidence="2">
    <location>
        <begin position="1"/>
        <end position="22"/>
    </location>
</feature>
<comment type="subunit">
    <text evidence="1">Homodimer.</text>
</comment>
<comment type="catalytic activity">
    <reaction evidence="1">
        <text>a 3-(acyloxy)acyl derivative of bacterial toxin + H2O = a 3-hydroxyacyl derivative of bacterial toxin + a fatty acid + H(+)</text>
        <dbReference type="Rhea" id="RHEA:12032"/>
        <dbReference type="ChEBI" id="CHEBI:15377"/>
        <dbReference type="ChEBI" id="CHEBI:15378"/>
        <dbReference type="ChEBI" id="CHEBI:28868"/>
        <dbReference type="ChEBI" id="CHEBI:136853"/>
        <dbReference type="ChEBI" id="CHEBI:140675"/>
        <dbReference type="EC" id="3.1.1.77"/>
    </reaction>
</comment>
<evidence type="ECO:0000256" key="1">
    <source>
        <dbReference type="PIRNR" id="PIRNR029681"/>
    </source>
</evidence>
<dbReference type="EC" id="3.1.1.77" evidence="1"/>
<comment type="caution">
    <text evidence="3">The sequence shown here is derived from an EMBL/GenBank/DDBJ whole genome shotgun (WGS) entry which is preliminary data.</text>
</comment>
<keyword evidence="2" id="KW-0732">Signal</keyword>
<evidence type="ECO:0000256" key="2">
    <source>
        <dbReference type="SAM" id="SignalP"/>
    </source>
</evidence>
<dbReference type="EMBL" id="JBBMQS010000007">
    <property type="protein sequence ID" value="MEM5498337.1"/>
    <property type="molecule type" value="Genomic_DNA"/>
</dbReference>
<comment type="function">
    <text evidence="1">Has lipid A 3-O-deacylase activity. Hydrolyzes the ester bond at the 3 position of lipid A, a bioactive component of lipopolysaccharide (LPS), thereby releasing the primary fatty acyl moiety.</text>
</comment>
<sequence>MRRSHVFGLTLFLVVLSGTVHAREQGYAIDFLNGEGSTQGIRLAYRPFTHQVAEIPWLGKVDLYWEVSANFWEYGEQNSHQTNYAVSLSPVISKQFATLWDQYPVKWEAGIGVSLVKDRKFAGKDIGSHYQFEDRLGVKVEFGQNNTSSLALRYMHYSNGGLGSNNPGMDFLNIAYAKSF</sequence>
<comment type="similarity">
    <text evidence="1">Belongs to the PagL family.</text>
</comment>
<dbReference type="InterPro" id="IPR018550">
    <property type="entry name" value="Lipid-A_deacylase-rel"/>
</dbReference>
<dbReference type="RefSeq" id="WP_342881963.1">
    <property type="nucleotide sequence ID" value="NZ_JBBMQS010000007.1"/>
</dbReference>